<feature type="domain" description="DUF4179" evidence="2">
    <location>
        <begin position="46"/>
        <end position="130"/>
    </location>
</feature>
<comment type="caution">
    <text evidence="4">The sequence shown here is derived from an EMBL/GenBank/DDBJ whole genome shotgun (WGS) entry which is preliminary data.</text>
</comment>
<dbReference type="InterPro" id="IPR040680">
    <property type="entry name" value="DUF5643"/>
</dbReference>
<evidence type="ECO:0000259" key="2">
    <source>
        <dbReference type="Pfam" id="PF13786"/>
    </source>
</evidence>
<keyword evidence="5" id="KW-1185">Reference proteome</keyword>
<dbReference type="Gene3D" id="2.60.40.1630">
    <property type="entry name" value="bacillus anthracis domain"/>
    <property type="match status" value="1"/>
</dbReference>
<dbReference type="Gene3D" id="2.60.40.1640">
    <property type="entry name" value="Conserved domain protein"/>
    <property type="match status" value="1"/>
</dbReference>
<dbReference type="Pfam" id="PF18705">
    <property type="entry name" value="DUF5643"/>
    <property type="match status" value="1"/>
</dbReference>
<evidence type="ECO:0000313" key="5">
    <source>
        <dbReference type="Proteomes" id="UP000658225"/>
    </source>
</evidence>
<accession>A0A927R7R6</accession>
<name>A0A927R7R6_9BACL</name>
<dbReference type="AlphaFoldDB" id="A0A927R7R6"/>
<keyword evidence="1" id="KW-0812">Transmembrane</keyword>
<feature type="transmembrane region" description="Helical" evidence="1">
    <location>
        <begin position="48"/>
        <end position="66"/>
    </location>
</feature>
<dbReference type="RefSeq" id="WP_192599918.1">
    <property type="nucleotide sequence ID" value="NZ_JADBEL010000023.1"/>
</dbReference>
<gene>
    <name evidence="4" type="ORF">H4683_003382</name>
</gene>
<protein>
    <recommendedName>
        <fullName evidence="6">DUF4179 domain-containing protein</fullName>
    </recommendedName>
</protein>
<evidence type="ECO:0000256" key="1">
    <source>
        <dbReference type="SAM" id="Phobius"/>
    </source>
</evidence>
<keyword evidence="1" id="KW-1133">Transmembrane helix</keyword>
<evidence type="ECO:0000313" key="4">
    <source>
        <dbReference type="EMBL" id="MBE1556259.1"/>
    </source>
</evidence>
<evidence type="ECO:0008006" key="6">
    <source>
        <dbReference type="Google" id="ProtNLM"/>
    </source>
</evidence>
<dbReference type="Proteomes" id="UP000658225">
    <property type="component" value="Unassembled WGS sequence"/>
</dbReference>
<proteinExistence type="predicted"/>
<feature type="domain" description="DUF5643" evidence="3">
    <location>
        <begin position="228"/>
        <end position="341"/>
    </location>
</feature>
<dbReference type="EMBL" id="JADBEL010000023">
    <property type="protein sequence ID" value="MBE1556259.1"/>
    <property type="molecule type" value="Genomic_DNA"/>
</dbReference>
<dbReference type="Pfam" id="PF13786">
    <property type="entry name" value="DUF4179"/>
    <property type="match status" value="1"/>
</dbReference>
<organism evidence="4 5">
    <name type="scientific">Sporosarcina limicola</name>
    <dbReference type="NCBI Taxonomy" id="34101"/>
    <lineage>
        <taxon>Bacteria</taxon>
        <taxon>Bacillati</taxon>
        <taxon>Bacillota</taxon>
        <taxon>Bacilli</taxon>
        <taxon>Bacillales</taxon>
        <taxon>Caryophanaceae</taxon>
        <taxon>Sporosarcina</taxon>
    </lineage>
</organism>
<keyword evidence="1" id="KW-0472">Membrane</keyword>
<sequence>MKGLYKALNEVEVDTTEYNPMELTDLEKKRMKNRMKKKLGRRKQINKIRVGSIAAAVIIMFSIGVGTNTITLAKVPIIGPLLEEYLKINDNQSLEDYKMVIGESVEDNGIQVTLNEVMLDEGKLLISSTFHTNFSDIDLEYNWFSDIEVYINGSKFGHVGGSGGPKNITSSTVNYFWAASLEKNKLEDIQDIKIVFNNLERSGSKKLKKGKWSFEFTASAENLLTERKSIPIDKHFILENGQQIIVDAIVLTPASTTLYYQMLSEEKYVYDYDVHFIVEDVTGKKYDPVSASTSGEKSHIRFGILDEKITKLKITPYLMSGKEGKEKTDYYEVLTDEEFEINLK</sequence>
<dbReference type="InterPro" id="IPR025436">
    <property type="entry name" value="DUF4179"/>
</dbReference>
<evidence type="ECO:0000259" key="3">
    <source>
        <dbReference type="Pfam" id="PF18705"/>
    </source>
</evidence>
<reference evidence="4" key="1">
    <citation type="submission" date="2020-10" db="EMBL/GenBank/DDBJ databases">
        <title>Genomic Encyclopedia of Type Strains, Phase IV (KMG-IV): sequencing the most valuable type-strain genomes for metagenomic binning, comparative biology and taxonomic classification.</title>
        <authorList>
            <person name="Goeker M."/>
        </authorList>
    </citation>
    <scope>NUCLEOTIDE SEQUENCE</scope>
    <source>
        <strain evidence="4">DSM 13886</strain>
    </source>
</reference>